<reference evidence="2" key="1">
    <citation type="journal article" date="2023" name="G3 (Bethesda)">
        <title>Genome assembly and association tests identify interacting loci associated with vigor, precocity, and sex in interspecific pistachio rootstocks.</title>
        <authorList>
            <person name="Palmer W."/>
            <person name="Jacygrad E."/>
            <person name="Sagayaradj S."/>
            <person name="Cavanaugh K."/>
            <person name="Han R."/>
            <person name="Bertier L."/>
            <person name="Beede B."/>
            <person name="Kafkas S."/>
            <person name="Golino D."/>
            <person name="Preece J."/>
            <person name="Michelmore R."/>
        </authorList>
    </citation>
    <scope>NUCLEOTIDE SEQUENCE [LARGE SCALE GENOMIC DNA]</scope>
</reference>
<evidence type="ECO:0000313" key="1">
    <source>
        <dbReference type="EMBL" id="KAJ0113795.1"/>
    </source>
</evidence>
<keyword evidence="2" id="KW-1185">Reference proteome</keyword>
<name>A0ACC1CDL1_9ROSI</name>
<organism evidence="1 2">
    <name type="scientific">Pistacia atlantica</name>
    <dbReference type="NCBI Taxonomy" id="434234"/>
    <lineage>
        <taxon>Eukaryota</taxon>
        <taxon>Viridiplantae</taxon>
        <taxon>Streptophyta</taxon>
        <taxon>Embryophyta</taxon>
        <taxon>Tracheophyta</taxon>
        <taxon>Spermatophyta</taxon>
        <taxon>Magnoliopsida</taxon>
        <taxon>eudicotyledons</taxon>
        <taxon>Gunneridae</taxon>
        <taxon>Pentapetalae</taxon>
        <taxon>rosids</taxon>
        <taxon>malvids</taxon>
        <taxon>Sapindales</taxon>
        <taxon>Anacardiaceae</taxon>
        <taxon>Pistacia</taxon>
    </lineage>
</organism>
<protein>
    <submittedName>
        <fullName evidence="1">Uncharacterized protein</fullName>
    </submittedName>
</protein>
<evidence type="ECO:0000313" key="2">
    <source>
        <dbReference type="Proteomes" id="UP001164250"/>
    </source>
</evidence>
<sequence length="107" mass="12043">MYCVTSISFRLKINASESLSLMLHKKFLEKKISVDEAKAYEVTETLNVYSIASGQRINLSKSSLNFSCNTIIEVKDRNFQGLEHPLLGHSFKILGDSLFLGITKTQL</sequence>
<gene>
    <name evidence="1" type="ORF">Patl1_00567</name>
</gene>
<dbReference type="EMBL" id="CM047897">
    <property type="protein sequence ID" value="KAJ0113795.1"/>
    <property type="molecule type" value="Genomic_DNA"/>
</dbReference>
<proteinExistence type="predicted"/>
<dbReference type="Proteomes" id="UP001164250">
    <property type="component" value="Chromosome 1"/>
</dbReference>
<accession>A0ACC1CDL1</accession>
<comment type="caution">
    <text evidence="1">The sequence shown here is derived from an EMBL/GenBank/DDBJ whole genome shotgun (WGS) entry which is preliminary data.</text>
</comment>